<evidence type="ECO:0000313" key="3">
    <source>
        <dbReference type="Proteomes" id="UP000283387"/>
    </source>
</evidence>
<protein>
    <submittedName>
        <fullName evidence="2">Glyoxylase-like metal-dependent hydrolase (Beta-lactamase superfamily II)</fullName>
    </submittedName>
</protein>
<dbReference type="InterPro" id="IPR001279">
    <property type="entry name" value="Metallo-B-lactamas"/>
</dbReference>
<proteinExistence type="predicted"/>
<keyword evidence="3" id="KW-1185">Reference proteome</keyword>
<dbReference type="OrthoDB" id="9802897at2"/>
<dbReference type="PANTHER" id="PTHR42951">
    <property type="entry name" value="METALLO-BETA-LACTAMASE DOMAIN-CONTAINING"/>
    <property type="match status" value="1"/>
</dbReference>
<dbReference type="EMBL" id="RAPN01000001">
    <property type="protein sequence ID" value="RKD92831.1"/>
    <property type="molecule type" value="Genomic_DNA"/>
</dbReference>
<dbReference type="GO" id="GO:0016787">
    <property type="term" value="F:hydrolase activity"/>
    <property type="evidence" value="ECO:0007669"/>
    <property type="project" value="UniProtKB-KW"/>
</dbReference>
<dbReference type="PANTHER" id="PTHR42951:SF14">
    <property type="entry name" value="METALLO-BETA-LACTAMASE SUPERFAMILY PROTEIN"/>
    <property type="match status" value="1"/>
</dbReference>
<dbReference type="Gene3D" id="3.60.15.10">
    <property type="entry name" value="Ribonuclease Z/Hydroxyacylglutathione hydrolase-like"/>
    <property type="match status" value="1"/>
</dbReference>
<feature type="domain" description="Metallo-beta-lactamase" evidence="1">
    <location>
        <begin position="19"/>
        <end position="206"/>
    </location>
</feature>
<comment type="caution">
    <text evidence="2">The sequence shown here is derived from an EMBL/GenBank/DDBJ whole genome shotgun (WGS) entry which is preliminary data.</text>
</comment>
<dbReference type="SMART" id="SM00849">
    <property type="entry name" value="Lactamase_B"/>
    <property type="match status" value="1"/>
</dbReference>
<organism evidence="2 3">
    <name type="scientific">Mangrovibacterium diazotrophicum</name>
    <dbReference type="NCBI Taxonomy" id="1261403"/>
    <lineage>
        <taxon>Bacteria</taxon>
        <taxon>Pseudomonadati</taxon>
        <taxon>Bacteroidota</taxon>
        <taxon>Bacteroidia</taxon>
        <taxon>Marinilabiliales</taxon>
        <taxon>Prolixibacteraceae</taxon>
        <taxon>Mangrovibacterium</taxon>
    </lineage>
</organism>
<dbReference type="Pfam" id="PF00753">
    <property type="entry name" value="Lactamase_B"/>
    <property type="match status" value="1"/>
</dbReference>
<evidence type="ECO:0000313" key="2">
    <source>
        <dbReference type="EMBL" id="RKD92831.1"/>
    </source>
</evidence>
<name>A0A419WBH0_9BACT</name>
<dbReference type="Proteomes" id="UP000283387">
    <property type="component" value="Unassembled WGS sequence"/>
</dbReference>
<sequence length="288" mass="32255">MSNLNIKVFNGGDTPEGFAVNSTLIYGENDAILLDAQFSESSAHRLVAMIVENGVKPSRVYISHFHPDHFLGLSVIKKAFPDIQVLSLPSIAKDINEAFDFKIAYWGNTVLGLNGAKEKVQVNAYNKNYLELEGEKIEILGPLRADSDDASALWIPSIKTLLAVDAVFSQAYVWIADAKTFESREDWFTVLNTFVALKPEVVVPGHSPSNDPKYFNPSNIQFTRQYIQDFDEIWKNAETSDEIIEKMTAKYPGLAAKICLEMSAKILKDRYAWAGEYPQALRDLVPEI</sequence>
<keyword evidence="2" id="KW-0378">Hydrolase</keyword>
<dbReference type="RefSeq" id="WP_120274006.1">
    <property type="nucleotide sequence ID" value="NZ_RAPN01000001.1"/>
</dbReference>
<dbReference type="InterPro" id="IPR050855">
    <property type="entry name" value="NDM-1-like"/>
</dbReference>
<gene>
    <name evidence="2" type="ORF">BC643_3208</name>
</gene>
<evidence type="ECO:0000259" key="1">
    <source>
        <dbReference type="SMART" id="SM00849"/>
    </source>
</evidence>
<dbReference type="AlphaFoldDB" id="A0A419WBH0"/>
<dbReference type="CDD" id="cd07739">
    <property type="entry name" value="metallo-hydrolase-like_MBL-fold"/>
    <property type="match status" value="1"/>
</dbReference>
<dbReference type="SUPFAM" id="SSF56281">
    <property type="entry name" value="Metallo-hydrolase/oxidoreductase"/>
    <property type="match status" value="1"/>
</dbReference>
<dbReference type="InterPro" id="IPR036866">
    <property type="entry name" value="RibonucZ/Hydroxyglut_hydro"/>
</dbReference>
<accession>A0A419WBH0</accession>
<reference evidence="2 3" key="1">
    <citation type="submission" date="2018-09" db="EMBL/GenBank/DDBJ databases">
        <title>Genomic Encyclopedia of Archaeal and Bacterial Type Strains, Phase II (KMG-II): from individual species to whole genera.</title>
        <authorList>
            <person name="Goeker M."/>
        </authorList>
    </citation>
    <scope>NUCLEOTIDE SEQUENCE [LARGE SCALE GENOMIC DNA]</scope>
    <source>
        <strain evidence="2 3">DSM 27148</strain>
    </source>
</reference>